<comment type="caution">
    <text evidence="2">The sequence shown here is derived from an EMBL/GenBank/DDBJ whole genome shotgun (WGS) entry which is preliminary data.</text>
</comment>
<feature type="non-terminal residue" evidence="2">
    <location>
        <position position="233"/>
    </location>
</feature>
<name>A0A7L1CXB2_9PASS</name>
<accession>A0A7L1CXB2</accession>
<dbReference type="PANTHER" id="PTHR15225:SF8">
    <property type="entry name" value="RNA-BINDING PROTEIN 43"/>
    <property type="match status" value="1"/>
</dbReference>
<dbReference type="PANTHER" id="PTHR15225">
    <property type="entry name" value="INTERFERON-INDUCED PROTEIN 35/NMI N-MYC/STAT INTERACTING PROTEIN"/>
    <property type="match status" value="1"/>
</dbReference>
<evidence type="ECO:0000313" key="3">
    <source>
        <dbReference type="Proteomes" id="UP000553648"/>
    </source>
</evidence>
<reference evidence="2 3" key="1">
    <citation type="submission" date="2019-09" db="EMBL/GenBank/DDBJ databases">
        <title>Bird 10,000 Genomes (B10K) Project - Family phase.</title>
        <authorList>
            <person name="Zhang G."/>
        </authorList>
    </citation>
    <scope>NUCLEOTIDE SEQUENCE [LARGE SCALE GENOMIC DNA]</scope>
    <source>
        <strain evidence="2">B10K-DU-002-03</strain>
        <tissue evidence="2">Muscle</tissue>
    </source>
</reference>
<keyword evidence="3" id="KW-1185">Reference proteome</keyword>
<dbReference type="Proteomes" id="UP000553648">
    <property type="component" value="Unassembled WGS sequence"/>
</dbReference>
<feature type="region of interest" description="Disordered" evidence="1">
    <location>
        <begin position="72"/>
        <end position="105"/>
    </location>
</feature>
<organism evidence="2 3">
    <name type="scientific">Serilophus lunatus</name>
    <name type="common">silver-breasted broadbill</name>
    <dbReference type="NCBI Taxonomy" id="239386"/>
    <lineage>
        <taxon>Eukaryota</taxon>
        <taxon>Metazoa</taxon>
        <taxon>Chordata</taxon>
        <taxon>Craniata</taxon>
        <taxon>Vertebrata</taxon>
        <taxon>Euteleostomi</taxon>
        <taxon>Archelosauria</taxon>
        <taxon>Archosauria</taxon>
        <taxon>Dinosauria</taxon>
        <taxon>Saurischia</taxon>
        <taxon>Theropoda</taxon>
        <taxon>Coelurosauria</taxon>
        <taxon>Aves</taxon>
        <taxon>Neognathae</taxon>
        <taxon>Neoaves</taxon>
        <taxon>Telluraves</taxon>
        <taxon>Australaves</taxon>
        <taxon>Passeriformes</taxon>
        <taxon>Eurylaimidae</taxon>
        <taxon>Serilophus</taxon>
    </lineage>
</organism>
<feature type="non-terminal residue" evidence="2">
    <location>
        <position position="1"/>
    </location>
</feature>
<dbReference type="EMBL" id="VXBA01002507">
    <property type="protein sequence ID" value="NXM70707.1"/>
    <property type="molecule type" value="Genomic_DNA"/>
</dbReference>
<evidence type="ECO:0000256" key="1">
    <source>
        <dbReference type="SAM" id="MobiDB-lite"/>
    </source>
</evidence>
<proteinExistence type="predicted"/>
<protein>
    <submittedName>
        <fullName evidence="2">RBM43 protein</fullName>
    </submittedName>
</protein>
<sequence length="233" mass="26472">QAFSSVTSILNLAVFQGQFALEELVEEMKQQSTGLSFGPLQPNGHVAVQGSFPAIQGLRDLLLLKAQSLSEEDRRKESKSHQKPRRRLQGHGSTTETRSSPRDEEKQVVVLDTDIYHYMRQLCPWLFQANEVVISDVTDGDVTTVCVESAGRADAGQVSSVRKRIEERSLNLQQTLRKERIPFQGHSRGEKQRYRQVCERLKARYPRVLVIPYDTHMDIIGFGSELSEFTRTV</sequence>
<dbReference type="AlphaFoldDB" id="A0A7L1CXB2"/>
<dbReference type="OrthoDB" id="9948435at2759"/>
<evidence type="ECO:0000313" key="2">
    <source>
        <dbReference type="EMBL" id="NXM70707.1"/>
    </source>
</evidence>
<gene>
    <name evidence="2" type="primary">Rbm43_0</name>
    <name evidence="2" type="ORF">SERLUN_R03385</name>
</gene>